<keyword evidence="1" id="KW-0732">Signal</keyword>
<dbReference type="Proteomes" id="UP000516444">
    <property type="component" value="Chromosome"/>
</dbReference>
<keyword evidence="3" id="KW-1185">Reference proteome</keyword>
<organism evidence="2 3">
    <name type="scientific">Streptomyces aurantiacus</name>
    <dbReference type="NCBI Taxonomy" id="47760"/>
    <lineage>
        <taxon>Bacteria</taxon>
        <taxon>Bacillati</taxon>
        <taxon>Actinomycetota</taxon>
        <taxon>Actinomycetes</taxon>
        <taxon>Kitasatosporales</taxon>
        <taxon>Streptomycetaceae</taxon>
        <taxon>Streptomyces</taxon>
        <taxon>Streptomyces aurantiacus group</taxon>
    </lineage>
</organism>
<gene>
    <name evidence="2" type="ORF">GCM10017557_17650</name>
</gene>
<proteinExistence type="predicted"/>
<dbReference type="AlphaFoldDB" id="A0A7G1NZC7"/>
<accession>A0A7G1NZC7</accession>
<name>A0A7G1NZC7_9ACTN</name>
<dbReference type="RefSeq" id="WP_190849869.1">
    <property type="nucleotide sequence ID" value="NZ_AP023440.1"/>
</dbReference>
<reference evidence="2 3" key="1">
    <citation type="journal article" date="2014" name="Int. J. Syst. Evol. Microbiol.">
        <title>Complete genome sequence of Corynebacterium casei LMG S-19264T (=DSM 44701T), isolated from a smear-ripened cheese.</title>
        <authorList>
            <consortium name="US DOE Joint Genome Institute (JGI-PGF)"/>
            <person name="Walter F."/>
            <person name="Albersmeier A."/>
            <person name="Kalinowski J."/>
            <person name="Ruckert C."/>
        </authorList>
    </citation>
    <scope>NUCLEOTIDE SEQUENCE [LARGE SCALE GENOMIC DNA]</scope>
    <source>
        <strain evidence="2 3">JCM 4677</strain>
    </source>
</reference>
<evidence type="ECO:0000256" key="1">
    <source>
        <dbReference type="SAM" id="SignalP"/>
    </source>
</evidence>
<evidence type="ECO:0000313" key="3">
    <source>
        <dbReference type="Proteomes" id="UP000516444"/>
    </source>
</evidence>
<dbReference type="EMBL" id="AP023440">
    <property type="protein sequence ID" value="BCL26906.1"/>
    <property type="molecule type" value="Genomic_DNA"/>
</dbReference>
<sequence length="179" mass="18432">MPHVTRLKRRHAQLPALGVALLLLLPLAACAVTDTGPEPAGPPAAGPRDSAAAGTAVVHVYFYSAQGLERVSRPYRGPDATGAALRELASGPDAAERARGLISYAPAGAPAPVGTAQQPGSVRVFAPQGWESRSALRQLVCTAADAASTAQGTSLRTFKVKVRQVTSGDPVTVTRMCTL</sequence>
<protein>
    <recommendedName>
        <fullName evidence="4">GerMN domain-containing protein</fullName>
    </recommendedName>
</protein>
<feature type="signal peptide" evidence="1">
    <location>
        <begin position="1"/>
        <end position="31"/>
    </location>
</feature>
<feature type="chain" id="PRO_5028893501" description="GerMN domain-containing protein" evidence="1">
    <location>
        <begin position="32"/>
        <end position="179"/>
    </location>
</feature>
<evidence type="ECO:0008006" key="4">
    <source>
        <dbReference type="Google" id="ProtNLM"/>
    </source>
</evidence>
<evidence type="ECO:0000313" key="2">
    <source>
        <dbReference type="EMBL" id="BCL26906.1"/>
    </source>
</evidence>
<dbReference type="KEGG" id="sgm:GCM10017557_17650"/>